<reference evidence="1 2" key="2">
    <citation type="submission" date="2018-11" db="EMBL/GenBank/DDBJ databases">
        <authorList>
            <consortium name="Pathogen Informatics"/>
        </authorList>
    </citation>
    <scope>NUCLEOTIDE SEQUENCE [LARGE SCALE GENOMIC DNA]</scope>
    <source>
        <strain evidence="1 2">MHpl1</strain>
    </source>
</reference>
<reference evidence="3" key="1">
    <citation type="submission" date="2017-02" db="UniProtKB">
        <authorList>
            <consortium name="WormBaseParasite"/>
        </authorList>
    </citation>
    <scope>IDENTIFICATION</scope>
</reference>
<name>A0A0N4WG83_HAEPC</name>
<organism evidence="3">
    <name type="scientific">Haemonchus placei</name>
    <name type="common">Barber's pole worm</name>
    <dbReference type="NCBI Taxonomy" id="6290"/>
    <lineage>
        <taxon>Eukaryota</taxon>
        <taxon>Metazoa</taxon>
        <taxon>Ecdysozoa</taxon>
        <taxon>Nematoda</taxon>
        <taxon>Chromadorea</taxon>
        <taxon>Rhabditida</taxon>
        <taxon>Rhabditina</taxon>
        <taxon>Rhabditomorpha</taxon>
        <taxon>Strongyloidea</taxon>
        <taxon>Trichostrongylidae</taxon>
        <taxon>Haemonchus</taxon>
    </lineage>
</organism>
<dbReference type="WBParaSite" id="HPLM_0000979501-mRNA-1">
    <property type="protein sequence ID" value="HPLM_0000979501-mRNA-1"/>
    <property type="gene ID" value="HPLM_0000979501"/>
</dbReference>
<evidence type="ECO:0000313" key="1">
    <source>
        <dbReference type="EMBL" id="VDO38380.1"/>
    </source>
</evidence>
<protein>
    <submittedName>
        <fullName evidence="1 3">Uncharacterized protein</fullName>
    </submittedName>
</protein>
<evidence type="ECO:0000313" key="3">
    <source>
        <dbReference type="WBParaSite" id="HPLM_0000979501-mRNA-1"/>
    </source>
</evidence>
<gene>
    <name evidence="1" type="ORF">HPLM_LOCUS9787</name>
</gene>
<accession>A0A0N4WG83</accession>
<evidence type="ECO:0000313" key="2">
    <source>
        <dbReference type="Proteomes" id="UP000268014"/>
    </source>
</evidence>
<sequence length="81" mass="9032">MCSPLQLTFVTIVSGHELRDCLGRVFAPFLQSFEATPEKFIPGNKEIPSRIPQWSVTAASVGTRQDVLKLSAKLKTTWQVE</sequence>
<proteinExistence type="predicted"/>
<dbReference type="Proteomes" id="UP000268014">
    <property type="component" value="Unassembled WGS sequence"/>
</dbReference>
<dbReference type="AlphaFoldDB" id="A0A0N4WG83"/>
<keyword evidence="2" id="KW-1185">Reference proteome</keyword>
<dbReference type="EMBL" id="UZAF01017141">
    <property type="protein sequence ID" value="VDO38380.1"/>
    <property type="molecule type" value="Genomic_DNA"/>
</dbReference>